<keyword evidence="3" id="KW-1185">Reference proteome</keyword>
<sequence>MPVPSSRFLAPLLLVLSLGACATPSATVSSPLPTADAKTGGDIDQRLLAFLDAAFEERLALSPEGLTYQGSKREYDRLDDYTEAGARKQQELAEQQLARMKREFDERDLSPASRLSYRLFEDMVTRGKERLRWYSHAFPVTNSSSPTGNIPVFLINAHRVGSVSDAQAYVSRLREVPRVMKEISERMRAQAARGLVPPKFVFAPVEADARRVISGAPFDTGADSAVWADFQKKVGALEAAADVKARLLDEAREALKGPFKSGYETILATIAEVGRQAKGNDGAWSLPDGAAYYADQLRFFTTTEMTPEEIHAAGLAEVERIHREMGAVQKQVGFQGSLQDFFTHVKADARSHYPNTEEGRQAYLEDARRFIAQAMKEAPRLFHRLPRAALEVRAVEPWRQETAPVAFYNSPAPDGSRPGIYYVNLADMNQVLKPQIEAITYHEAAPGHHFQIAFAQELEGMPKFRRFGYYGAYIEGWGLYAEKLGRELGFYADPYSRFGQLSLELWRATRLVTDSGMHAKRWSREQAIEYFKKNTLLSDRDIVKEVERYLVWPGQATSYKVGELRILALRARAQEALGPGFDVRDFHQVVLGDGSLPLDILGEQVEAYIAAKRAPPAR</sequence>
<dbReference type="InterPro" id="IPR010281">
    <property type="entry name" value="DUF885"/>
</dbReference>
<dbReference type="PANTHER" id="PTHR33361:SF16">
    <property type="entry name" value="DUF885 DOMAIN-CONTAINING PROTEIN"/>
    <property type="match status" value="1"/>
</dbReference>
<proteinExistence type="predicted"/>
<dbReference type="Pfam" id="PF05960">
    <property type="entry name" value="DUF885"/>
    <property type="match status" value="1"/>
</dbReference>
<feature type="signal peptide" evidence="1">
    <location>
        <begin position="1"/>
        <end position="22"/>
    </location>
</feature>
<dbReference type="PANTHER" id="PTHR33361">
    <property type="entry name" value="GLR0591 PROTEIN"/>
    <property type="match status" value="1"/>
</dbReference>
<dbReference type="EMBL" id="MPIN01000005">
    <property type="protein sequence ID" value="OJH38842.1"/>
    <property type="molecule type" value="Genomic_DNA"/>
</dbReference>
<dbReference type="AlphaFoldDB" id="A0A1L9B9B4"/>
<dbReference type="STRING" id="83449.BON30_21710"/>
<protein>
    <recommendedName>
        <fullName evidence="4">DUF885 domain-containing protein</fullName>
    </recommendedName>
</protein>
<accession>A0A1L9B9B4</accession>
<organism evidence="2 3">
    <name type="scientific">Cystobacter ferrugineus</name>
    <dbReference type="NCBI Taxonomy" id="83449"/>
    <lineage>
        <taxon>Bacteria</taxon>
        <taxon>Pseudomonadati</taxon>
        <taxon>Myxococcota</taxon>
        <taxon>Myxococcia</taxon>
        <taxon>Myxococcales</taxon>
        <taxon>Cystobacterineae</taxon>
        <taxon>Archangiaceae</taxon>
        <taxon>Cystobacter</taxon>
    </lineage>
</organism>
<feature type="chain" id="PRO_5012047070" description="DUF885 domain-containing protein" evidence="1">
    <location>
        <begin position="23"/>
        <end position="618"/>
    </location>
</feature>
<dbReference type="RefSeq" id="WP_071900276.1">
    <property type="nucleotide sequence ID" value="NZ_MPIN01000005.1"/>
</dbReference>
<dbReference type="Proteomes" id="UP000182229">
    <property type="component" value="Unassembled WGS sequence"/>
</dbReference>
<dbReference type="PROSITE" id="PS51257">
    <property type="entry name" value="PROKAR_LIPOPROTEIN"/>
    <property type="match status" value="1"/>
</dbReference>
<keyword evidence="1" id="KW-0732">Signal</keyword>
<evidence type="ECO:0000313" key="2">
    <source>
        <dbReference type="EMBL" id="OJH38842.1"/>
    </source>
</evidence>
<evidence type="ECO:0000313" key="3">
    <source>
        <dbReference type="Proteomes" id="UP000182229"/>
    </source>
</evidence>
<reference evidence="3" key="1">
    <citation type="submission" date="2016-11" db="EMBL/GenBank/DDBJ databases">
        <authorList>
            <person name="Shukria A."/>
            <person name="Stevens D.C."/>
        </authorList>
    </citation>
    <scope>NUCLEOTIDE SEQUENCE [LARGE SCALE GENOMIC DNA]</scope>
    <source>
        <strain evidence="3">Cbfe23</strain>
    </source>
</reference>
<reference evidence="2 3" key="2">
    <citation type="submission" date="2016-12" db="EMBL/GenBank/DDBJ databases">
        <title>Draft Genome Sequence of Cystobacter ferrugineus Strain Cbfe23.</title>
        <authorList>
            <person name="Akbar S."/>
            <person name="Dowd S.E."/>
            <person name="Stevens D.C."/>
        </authorList>
    </citation>
    <scope>NUCLEOTIDE SEQUENCE [LARGE SCALE GENOMIC DNA]</scope>
    <source>
        <strain evidence="2 3">Cbfe23</strain>
    </source>
</reference>
<comment type="caution">
    <text evidence="2">The sequence shown here is derived from an EMBL/GenBank/DDBJ whole genome shotgun (WGS) entry which is preliminary data.</text>
</comment>
<gene>
    <name evidence="2" type="ORF">BON30_21710</name>
</gene>
<evidence type="ECO:0008006" key="4">
    <source>
        <dbReference type="Google" id="ProtNLM"/>
    </source>
</evidence>
<name>A0A1L9B9B4_9BACT</name>
<evidence type="ECO:0000256" key="1">
    <source>
        <dbReference type="SAM" id="SignalP"/>
    </source>
</evidence>